<protein>
    <submittedName>
        <fullName evidence="2">Uncharacterized protein</fullName>
    </submittedName>
</protein>
<name>A0ABP6L5Q5_9ACTN</name>
<evidence type="ECO:0000313" key="2">
    <source>
        <dbReference type="EMBL" id="GAA3029538.1"/>
    </source>
</evidence>
<gene>
    <name evidence="2" type="ORF">GCM10010448_09410</name>
</gene>
<dbReference type="Proteomes" id="UP001501532">
    <property type="component" value="Unassembled WGS sequence"/>
</dbReference>
<evidence type="ECO:0000256" key="1">
    <source>
        <dbReference type="SAM" id="MobiDB-lite"/>
    </source>
</evidence>
<proteinExistence type="predicted"/>
<reference evidence="3" key="1">
    <citation type="journal article" date="2019" name="Int. J. Syst. Evol. Microbiol.">
        <title>The Global Catalogue of Microorganisms (GCM) 10K type strain sequencing project: providing services to taxonomists for standard genome sequencing and annotation.</title>
        <authorList>
            <consortium name="The Broad Institute Genomics Platform"/>
            <consortium name="The Broad Institute Genome Sequencing Center for Infectious Disease"/>
            <person name="Wu L."/>
            <person name="Ma J."/>
        </authorList>
    </citation>
    <scope>NUCLEOTIDE SEQUENCE [LARGE SCALE GENOMIC DNA]</scope>
    <source>
        <strain evidence="3">JCM 9091</strain>
    </source>
</reference>
<evidence type="ECO:0000313" key="3">
    <source>
        <dbReference type="Proteomes" id="UP001501532"/>
    </source>
</evidence>
<keyword evidence="3" id="KW-1185">Reference proteome</keyword>
<organism evidence="2 3">
    <name type="scientific">Streptomyces glomeratus</name>
    <dbReference type="NCBI Taxonomy" id="284452"/>
    <lineage>
        <taxon>Bacteria</taxon>
        <taxon>Bacillati</taxon>
        <taxon>Actinomycetota</taxon>
        <taxon>Actinomycetes</taxon>
        <taxon>Kitasatosporales</taxon>
        <taxon>Streptomycetaceae</taxon>
        <taxon>Streptomyces</taxon>
    </lineage>
</organism>
<sequence>MHGDHMRVAAQPRREPGLGAGTGDPGRPFLGRLDRIAEHYLLEGDLAGQPLVVSEPHMAHGAAAELVEQAVAAGDDPADSGLR</sequence>
<feature type="region of interest" description="Disordered" evidence="1">
    <location>
        <begin position="1"/>
        <end position="26"/>
    </location>
</feature>
<feature type="compositionally biased region" description="Basic and acidic residues" evidence="1">
    <location>
        <begin position="1"/>
        <end position="16"/>
    </location>
</feature>
<accession>A0ABP6L5Q5</accession>
<dbReference type="EMBL" id="BAAAUF010000008">
    <property type="protein sequence ID" value="GAA3029538.1"/>
    <property type="molecule type" value="Genomic_DNA"/>
</dbReference>
<comment type="caution">
    <text evidence="2">The sequence shown here is derived from an EMBL/GenBank/DDBJ whole genome shotgun (WGS) entry which is preliminary data.</text>
</comment>